<organism evidence="5 6">
    <name type="scientific">Sporothrix brasiliensis 5110</name>
    <dbReference type="NCBI Taxonomy" id="1398154"/>
    <lineage>
        <taxon>Eukaryota</taxon>
        <taxon>Fungi</taxon>
        <taxon>Dikarya</taxon>
        <taxon>Ascomycota</taxon>
        <taxon>Pezizomycotina</taxon>
        <taxon>Sordariomycetes</taxon>
        <taxon>Sordariomycetidae</taxon>
        <taxon>Ophiostomatales</taxon>
        <taxon>Ophiostomataceae</taxon>
        <taxon>Sporothrix</taxon>
    </lineage>
</organism>
<name>A0A0C2IQ97_9PEZI</name>
<evidence type="ECO:0000256" key="3">
    <source>
        <dbReference type="ARBA" id="ARBA00023242"/>
    </source>
</evidence>
<feature type="compositionally biased region" description="Low complexity" evidence="4">
    <location>
        <begin position="776"/>
        <end position="786"/>
    </location>
</feature>
<dbReference type="PANTHER" id="PTHR14150">
    <property type="entry name" value="U3 SMALL NUCLEOLAR RNA-ASSOCIATED PROTEIN 14"/>
    <property type="match status" value="1"/>
</dbReference>
<dbReference type="GO" id="GO:0006364">
    <property type="term" value="P:rRNA processing"/>
    <property type="evidence" value="ECO:0007669"/>
    <property type="project" value="InterPro"/>
</dbReference>
<accession>A0A0C2IQ97</accession>
<feature type="region of interest" description="Disordered" evidence="4">
    <location>
        <begin position="988"/>
        <end position="1008"/>
    </location>
</feature>
<feature type="compositionally biased region" description="Low complexity" evidence="4">
    <location>
        <begin position="40"/>
        <end position="52"/>
    </location>
</feature>
<feature type="region of interest" description="Disordered" evidence="4">
    <location>
        <begin position="468"/>
        <end position="495"/>
    </location>
</feature>
<dbReference type="InterPro" id="IPR006709">
    <property type="entry name" value="SSU_processome_Utp14"/>
</dbReference>
<dbReference type="GO" id="GO:0032040">
    <property type="term" value="C:small-subunit processome"/>
    <property type="evidence" value="ECO:0007669"/>
    <property type="project" value="InterPro"/>
</dbReference>
<reference evidence="5 6" key="1">
    <citation type="journal article" date="2014" name="BMC Genomics">
        <title>Comparative genomics of the major fungal agents of human and animal Sporotrichosis: Sporothrix schenckii and Sporothrix brasiliensis.</title>
        <authorList>
            <person name="Teixeira M.M."/>
            <person name="de Almeida L.G."/>
            <person name="Kubitschek-Barreira P."/>
            <person name="Alves F.L."/>
            <person name="Kioshima E.S."/>
            <person name="Abadio A.K."/>
            <person name="Fernandes L."/>
            <person name="Derengowski L.S."/>
            <person name="Ferreira K.S."/>
            <person name="Souza R.C."/>
            <person name="Ruiz J.C."/>
            <person name="de Andrade N.C."/>
            <person name="Paes H.C."/>
            <person name="Nicola A.M."/>
            <person name="Albuquerque P."/>
            <person name="Gerber A.L."/>
            <person name="Martins V.P."/>
            <person name="Peconick L.D."/>
            <person name="Neto A.V."/>
            <person name="Chaucanez C.B."/>
            <person name="Silva P.A."/>
            <person name="Cunha O.L."/>
            <person name="de Oliveira F.F."/>
            <person name="dos Santos T.C."/>
            <person name="Barros A.L."/>
            <person name="Soares M.A."/>
            <person name="de Oliveira L.M."/>
            <person name="Marini M.M."/>
            <person name="Villalobos-Duno H."/>
            <person name="Cunha M.M."/>
            <person name="de Hoog S."/>
            <person name="da Silveira J.F."/>
            <person name="Henrissat B."/>
            <person name="Nino-Vega G.A."/>
            <person name="Cisalpino P.S."/>
            <person name="Mora-Montes H.M."/>
            <person name="Almeida S.R."/>
            <person name="Stajich J.E."/>
            <person name="Lopes-Bezerra L.M."/>
            <person name="Vasconcelos A.T."/>
            <person name="Felipe M.S."/>
        </authorList>
    </citation>
    <scope>NUCLEOTIDE SEQUENCE [LARGE SCALE GENOMIC DNA]</scope>
    <source>
        <strain evidence="5 6">5110</strain>
    </source>
</reference>
<feature type="compositionally biased region" description="Acidic residues" evidence="4">
    <location>
        <begin position="548"/>
        <end position="565"/>
    </location>
</feature>
<dbReference type="Proteomes" id="UP000031575">
    <property type="component" value="Unassembled WGS sequence"/>
</dbReference>
<feature type="compositionally biased region" description="Acidic residues" evidence="4">
    <location>
        <begin position="94"/>
        <end position="106"/>
    </location>
</feature>
<dbReference type="Pfam" id="PF04615">
    <property type="entry name" value="Utp14"/>
    <property type="match status" value="1"/>
</dbReference>
<sequence>MPGRQAHGRPLLADPNKKRKSGKKTGGNGGAGGRSGGGPSSTRSSGGAPRTRQGGRVDVMALAKQQIGESRTKGVRVRDLEIERDQTKRRRDDDGDDGDDDDDEEGGGSAAKRRRPNNGRNDEDGGADSDGSSNDIHSDSSGNEWREGVGSDDDDSEIDSDEAFGDSDDDEIFDAFAFRGSSSKQNKNKKSKSKQAADEFDGFDEDDEGEDQDVGDDGADLGDEAIDLAAALDIVSSDEDDEAAAPSSKKDKTRKKKRQQADDSDLSASDDTSDVSGLSGSGSDDDDGSDSDELSSTESSEYDSDEEDEEDGEDEDASLGKSNALQSIASAYAAGQNGDSDEDDSDADDAARAANPYQFNAQLGSKDRSLKKSIKAAVGASSDKKLEVPLLPMQQDRQLRIAAADKAHETLDRWTETVKQNRRAEHLTFEVAGALATSGLDTANLLPINQKSAQTDLEKTILSIMEESGLGPQAQAEERAKQKQIERQKAEEEASMLSPDALKAIIGQKRRARELQSREQARAKRIKKIKSKAYRRVHRRERQRAEEALDASDAEHDEVDEDHDSEAERDAAHRRRALERMGARHRDSRWAKRAKNTNRAAWDDEFRTGLVDMARQDEELRRRVDGAGVGGGRVGKAGEADEESDSDSFGEESDEEAFKLRTKQKLAAAGGMDDEAEPKGLMGIAFMKKAELARKKANDEAVAEIMRDLDRGDDSDENMIDVDVDGDDGDNDAADKAVGRRSYGPVAGQTGRAANADTGPNRQERRKQAAAEREAAAAAAAATAAADVSNTFPARTTSAPGDAGSWTVVAKSSSNKDKKSKKTGADADATPGLTADGRLVMSAVVDDVLAQNTVAENRSTAKETAAAKKAAQKAAAAAAARASQANGGVDESETSSSGSDSDDADDTRGAANRSKYFKFRAENELLLRKALGEDGAAAEFAAEKVRQAAEEAAVWEEEQARVGGKKNKNSALMPGWGSWVGDGVSKRAVKRDQRAVANKDGKDGRNGKNKAEMVVRRDAKMDKVIISERRVHKNEKYLASQLPHEFETRSQYERSLRLPVGPEWSTTFAFQDATKPRVLQKQGVVLPMAKPQL</sequence>
<feature type="compositionally biased region" description="Acidic residues" evidence="4">
    <location>
        <begin position="150"/>
        <end position="173"/>
    </location>
</feature>
<evidence type="ECO:0000256" key="4">
    <source>
        <dbReference type="SAM" id="MobiDB-lite"/>
    </source>
</evidence>
<feature type="compositionally biased region" description="Basic and acidic residues" evidence="4">
    <location>
        <begin position="513"/>
        <end position="522"/>
    </location>
</feature>
<feature type="compositionally biased region" description="Gly residues" evidence="4">
    <location>
        <begin position="24"/>
        <end position="39"/>
    </location>
</feature>
<evidence type="ECO:0000256" key="2">
    <source>
        <dbReference type="ARBA" id="ARBA00022553"/>
    </source>
</evidence>
<feature type="compositionally biased region" description="Low complexity" evidence="4">
    <location>
        <begin position="862"/>
        <end position="885"/>
    </location>
</feature>
<feature type="compositionally biased region" description="Polar residues" evidence="4">
    <location>
        <begin position="788"/>
        <end position="799"/>
    </location>
</feature>
<feature type="region of interest" description="Disordered" evidence="4">
    <location>
        <begin position="622"/>
        <end position="678"/>
    </location>
</feature>
<feature type="compositionally biased region" description="Polar residues" evidence="4">
    <location>
        <begin position="320"/>
        <end position="329"/>
    </location>
</feature>
<dbReference type="PANTHER" id="PTHR14150:SF12">
    <property type="entry name" value="U3 SMALL NUCLEOLAR RNA-ASSOCIATED PROTEIN 14 HOMOLOG A"/>
    <property type="match status" value="1"/>
</dbReference>
<dbReference type="HOGENOM" id="CLU_003783_0_0_1"/>
<dbReference type="OrthoDB" id="277439at2759"/>
<dbReference type="AlphaFoldDB" id="A0A0C2IQ97"/>
<proteinExistence type="predicted"/>
<evidence type="ECO:0000256" key="1">
    <source>
        <dbReference type="ARBA" id="ARBA00004604"/>
    </source>
</evidence>
<feature type="compositionally biased region" description="Basic residues" evidence="4">
    <location>
        <begin position="523"/>
        <end position="542"/>
    </location>
</feature>
<evidence type="ECO:0000313" key="5">
    <source>
        <dbReference type="EMBL" id="KIH87232.1"/>
    </source>
</evidence>
<dbReference type="GeneID" id="63677803"/>
<comment type="caution">
    <text evidence="5">The sequence shown here is derived from an EMBL/GenBank/DDBJ whole genome shotgun (WGS) entry which is preliminary data.</text>
</comment>
<feature type="compositionally biased region" description="Acidic residues" evidence="4">
    <location>
        <begin position="283"/>
        <end position="317"/>
    </location>
</feature>
<protein>
    <submittedName>
        <fullName evidence="5">Small nucleolar ribonucleoprotein complex subunit putatrive</fullName>
    </submittedName>
</protein>
<feature type="compositionally biased region" description="Acidic residues" evidence="4">
    <location>
        <begin position="198"/>
        <end position="226"/>
    </location>
</feature>
<keyword evidence="2" id="KW-0597">Phosphoprotein</keyword>
<feature type="compositionally biased region" description="Low complexity" evidence="4">
    <location>
        <begin position="266"/>
        <end position="282"/>
    </location>
</feature>
<gene>
    <name evidence="5" type="ORF">SPBR_04605</name>
</gene>
<feature type="compositionally biased region" description="Acidic residues" evidence="4">
    <location>
        <begin position="713"/>
        <end position="732"/>
    </location>
</feature>
<evidence type="ECO:0000313" key="6">
    <source>
        <dbReference type="Proteomes" id="UP000031575"/>
    </source>
</evidence>
<feature type="compositionally biased region" description="Basic and acidic residues" evidence="4">
    <location>
        <begin position="578"/>
        <end position="590"/>
    </location>
</feature>
<feature type="region of interest" description="Disordered" evidence="4">
    <location>
        <begin position="707"/>
        <end position="837"/>
    </location>
</feature>
<feature type="region of interest" description="Disordered" evidence="4">
    <location>
        <begin position="854"/>
        <end position="914"/>
    </location>
</feature>
<dbReference type="EMBL" id="AWTV01000010">
    <property type="protein sequence ID" value="KIH87232.1"/>
    <property type="molecule type" value="Genomic_DNA"/>
</dbReference>
<feature type="region of interest" description="Disordered" evidence="4">
    <location>
        <begin position="1"/>
        <end position="366"/>
    </location>
</feature>
<dbReference type="VEuPathDB" id="FungiDB:SPBR_04605"/>
<keyword evidence="3" id="KW-0539">Nucleus</keyword>
<feature type="compositionally biased region" description="Basic and acidic residues" evidence="4">
    <location>
        <begin position="762"/>
        <end position="775"/>
    </location>
</feature>
<dbReference type="RefSeq" id="XP_040615242.1">
    <property type="nucleotide sequence ID" value="XM_040762882.1"/>
</dbReference>
<feature type="compositionally biased region" description="Basic and acidic residues" evidence="4">
    <location>
        <begin position="476"/>
        <end position="492"/>
    </location>
</feature>
<keyword evidence="5" id="KW-0687">Ribonucleoprotein</keyword>
<feature type="compositionally biased region" description="Acidic residues" evidence="4">
    <location>
        <begin position="339"/>
        <end position="348"/>
    </location>
</feature>
<keyword evidence="6" id="KW-1185">Reference proteome</keyword>
<feature type="region of interest" description="Disordered" evidence="4">
    <location>
        <begin position="509"/>
        <end position="597"/>
    </location>
</feature>
<comment type="subcellular location">
    <subcellularLocation>
        <location evidence="1">Nucleus</location>
        <location evidence="1">Nucleolus</location>
    </subcellularLocation>
</comment>
<feature type="compositionally biased region" description="Basic and acidic residues" evidence="4">
    <location>
        <begin position="70"/>
        <end position="93"/>
    </location>
</feature>
<feature type="compositionally biased region" description="Acidic residues" evidence="4">
    <location>
        <begin position="640"/>
        <end position="655"/>
    </location>
</feature>
<feature type="compositionally biased region" description="Basic and acidic residues" evidence="4">
    <location>
        <begin position="990"/>
        <end position="1008"/>
    </location>
</feature>